<evidence type="ECO:0000256" key="3">
    <source>
        <dbReference type="ARBA" id="ARBA00022448"/>
    </source>
</evidence>
<protein>
    <recommendedName>
        <fullName evidence="9">SLC41A/MgtE integral membrane domain-containing protein</fullName>
    </recommendedName>
</protein>
<keyword evidence="5" id="KW-0460">Magnesium</keyword>
<feature type="domain" description="SLC41A/MgtE integral membrane" evidence="9">
    <location>
        <begin position="29"/>
        <end position="148"/>
    </location>
</feature>
<keyword evidence="3" id="KW-0813">Transport</keyword>
<evidence type="ECO:0000256" key="7">
    <source>
        <dbReference type="ARBA" id="ARBA00023136"/>
    </source>
</evidence>
<evidence type="ECO:0000313" key="10">
    <source>
        <dbReference type="EMBL" id="CAD8257972.1"/>
    </source>
</evidence>
<feature type="transmembrane region" description="Helical" evidence="8">
    <location>
        <begin position="68"/>
        <end position="88"/>
    </location>
</feature>
<reference evidence="10" key="1">
    <citation type="submission" date="2021-01" db="EMBL/GenBank/DDBJ databases">
        <authorList>
            <person name="Corre E."/>
            <person name="Pelletier E."/>
            <person name="Niang G."/>
            <person name="Scheremetjew M."/>
            <person name="Finn R."/>
            <person name="Kale V."/>
            <person name="Holt S."/>
            <person name="Cochrane G."/>
            <person name="Meng A."/>
            <person name="Brown T."/>
            <person name="Cohen L."/>
        </authorList>
    </citation>
    <scope>NUCLEOTIDE SEQUENCE</scope>
    <source>
        <strain evidence="10">CCMP2078</strain>
    </source>
</reference>
<dbReference type="PANTHER" id="PTHR41394:SF5">
    <property type="entry name" value="SLC41A_MGTE INTEGRAL MEMBRANE DOMAIN-CONTAINING PROTEIN"/>
    <property type="match status" value="1"/>
</dbReference>
<feature type="transmembrane region" description="Helical" evidence="8">
    <location>
        <begin position="94"/>
        <end position="122"/>
    </location>
</feature>
<feature type="transmembrane region" description="Helical" evidence="8">
    <location>
        <begin position="134"/>
        <end position="159"/>
    </location>
</feature>
<gene>
    <name evidence="10" type="ORF">PPYR1160_LOCUS7473</name>
</gene>
<keyword evidence="4 8" id="KW-0812">Transmembrane</keyword>
<dbReference type="Gene3D" id="1.10.357.20">
    <property type="entry name" value="SLC41 divalent cation transporters, integral membrane domain"/>
    <property type="match status" value="1"/>
</dbReference>
<evidence type="ECO:0000256" key="4">
    <source>
        <dbReference type="ARBA" id="ARBA00022692"/>
    </source>
</evidence>
<accession>A0A7R9U878</accession>
<keyword evidence="6 8" id="KW-1133">Transmembrane helix</keyword>
<sequence length="164" mass="16801">MVVQSLSGMILGSFEALIQDHVVITLFLTMLVGAGGNAGNQATVNIIRGLATGEVNNRTRWAILRNEANLGLVLGLLLSGVAFLRVAIWKGDLVSAFAIGAACLVIVSLSVLVGAALPLLFVHFGIDAAHAGPAIQVAMDIIGVTFTCIICSAIFAAFAPSSAA</sequence>
<dbReference type="InterPro" id="IPR036739">
    <property type="entry name" value="SLC41_membr_dom_sf"/>
</dbReference>
<evidence type="ECO:0000256" key="5">
    <source>
        <dbReference type="ARBA" id="ARBA00022842"/>
    </source>
</evidence>
<proteinExistence type="inferred from homology"/>
<dbReference type="InterPro" id="IPR006667">
    <property type="entry name" value="SLC41_membr_dom"/>
</dbReference>
<dbReference type="GO" id="GO:0016020">
    <property type="term" value="C:membrane"/>
    <property type="evidence" value="ECO:0007669"/>
    <property type="project" value="UniProtKB-SubCell"/>
</dbReference>
<dbReference type="Pfam" id="PF01769">
    <property type="entry name" value="MgtE"/>
    <property type="match status" value="1"/>
</dbReference>
<evidence type="ECO:0000256" key="2">
    <source>
        <dbReference type="ARBA" id="ARBA00009749"/>
    </source>
</evidence>
<dbReference type="GO" id="GO:0008324">
    <property type="term" value="F:monoatomic cation transmembrane transporter activity"/>
    <property type="evidence" value="ECO:0007669"/>
    <property type="project" value="InterPro"/>
</dbReference>
<dbReference type="SUPFAM" id="SSF161093">
    <property type="entry name" value="MgtE membrane domain-like"/>
    <property type="match status" value="1"/>
</dbReference>
<evidence type="ECO:0000256" key="8">
    <source>
        <dbReference type="SAM" id="Phobius"/>
    </source>
</evidence>
<dbReference type="AlphaFoldDB" id="A0A7R9U878"/>
<evidence type="ECO:0000256" key="6">
    <source>
        <dbReference type="ARBA" id="ARBA00022989"/>
    </source>
</evidence>
<dbReference type="PANTHER" id="PTHR41394">
    <property type="entry name" value="MAGNESIUM TRANSPORTER MGTE"/>
    <property type="match status" value="1"/>
</dbReference>
<evidence type="ECO:0000256" key="1">
    <source>
        <dbReference type="ARBA" id="ARBA00004141"/>
    </source>
</evidence>
<name>A0A7R9U878_9STRA</name>
<keyword evidence="7 8" id="KW-0472">Membrane</keyword>
<comment type="similarity">
    <text evidence="2">Belongs to the SLC41A transporter family.</text>
</comment>
<evidence type="ECO:0000259" key="9">
    <source>
        <dbReference type="Pfam" id="PF01769"/>
    </source>
</evidence>
<organism evidence="10">
    <name type="scientific">Pinguiococcus pyrenoidosus</name>
    <dbReference type="NCBI Taxonomy" id="172671"/>
    <lineage>
        <taxon>Eukaryota</taxon>
        <taxon>Sar</taxon>
        <taxon>Stramenopiles</taxon>
        <taxon>Ochrophyta</taxon>
        <taxon>Pinguiophyceae</taxon>
        <taxon>Pinguiochrysidales</taxon>
        <taxon>Pinguiochrysidaceae</taxon>
        <taxon>Pinguiococcus</taxon>
    </lineage>
</organism>
<dbReference type="EMBL" id="HBEA01009709">
    <property type="protein sequence ID" value="CAD8257972.1"/>
    <property type="molecule type" value="Transcribed_RNA"/>
</dbReference>
<comment type="subcellular location">
    <subcellularLocation>
        <location evidence="1">Membrane</location>
        <topology evidence="1">Multi-pass membrane protein</topology>
    </subcellularLocation>
</comment>